<dbReference type="InterPro" id="IPR036728">
    <property type="entry name" value="PBP_GOBP_sf"/>
</dbReference>
<dbReference type="Pfam" id="PF01395">
    <property type="entry name" value="PBP_GOBP"/>
    <property type="match status" value="1"/>
</dbReference>
<feature type="signal peptide" evidence="2">
    <location>
        <begin position="1"/>
        <end position="20"/>
    </location>
</feature>
<dbReference type="EMBL" id="JBEUOH010000015">
    <property type="protein sequence ID" value="KAL0878548.1"/>
    <property type="molecule type" value="Genomic_DNA"/>
</dbReference>
<dbReference type="Gene3D" id="1.10.238.20">
    <property type="entry name" value="Pheromone/general odorant binding protein domain"/>
    <property type="match status" value="1"/>
</dbReference>
<evidence type="ECO:0000256" key="1">
    <source>
        <dbReference type="ARBA" id="ARBA00022729"/>
    </source>
</evidence>
<evidence type="ECO:0000313" key="4">
    <source>
        <dbReference type="Proteomes" id="UP001549920"/>
    </source>
</evidence>
<reference evidence="3 4" key="1">
    <citation type="submission" date="2024-06" db="EMBL/GenBank/DDBJ databases">
        <title>A chromosome-level genome assembly of beet webworm, Loxostege sticticalis.</title>
        <authorList>
            <person name="Zhang Y."/>
        </authorList>
    </citation>
    <scope>NUCLEOTIDE SEQUENCE [LARGE SCALE GENOMIC DNA]</scope>
    <source>
        <strain evidence="3">AQ026</strain>
        <tissue evidence="3">Whole body</tissue>
    </source>
</reference>
<name>A0ABR3HPP7_LOXSC</name>
<proteinExistence type="predicted"/>
<evidence type="ECO:0000313" key="3">
    <source>
        <dbReference type="EMBL" id="KAL0878548.1"/>
    </source>
</evidence>
<feature type="chain" id="PRO_5045988060" evidence="2">
    <location>
        <begin position="21"/>
        <end position="153"/>
    </location>
</feature>
<dbReference type="CDD" id="cd23992">
    <property type="entry name" value="PBP_GOBP"/>
    <property type="match status" value="1"/>
</dbReference>
<comment type="caution">
    <text evidence="3">The sequence shown here is derived from an EMBL/GenBank/DDBJ whole genome shotgun (WGS) entry which is preliminary data.</text>
</comment>
<accession>A0ABR3HPP7</accession>
<dbReference type="Proteomes" id="UP001549920">
    <property type="component" value="Unassembled WGS sequence"/>
</dbReference>
<gene>
    <name evidence="3" type="ORF">ABMA27_003635</name>
</gene>
<organism evidence="3 4">
    <name type="scientific">Loxostege sticticalis</name>
    <name type="common">Beet webworm moth</name>
    <dbReference type="NCBI Taxonomy" id="481309"/>
    <lineage>
        <taxon>Eukaryota</taxon>
        <taxon>Metazoa</taxon>
        <taxon>Ecdysozoa</taxon>
        <taxon>Arthropoda</taxon>
        <taxon>Hexapoda</taxon>
        <taxon>Insecta</taxon>
        <taxon>Pterygota</taxon>
        <taxon>Neoptera</taxon>
        <taxon>Endopterygota</taxon>
        <taxon>Lepidoptera</taxon>
        <taxon>Glossata</taxon>
        <taxon>Ditrysia</taxon>
        <taxon>Pyraloidea</taxon>
        <taxon>Crambidae</taxon>
        <taxon>Pyraustinae</taxon>
        <taxon>Loxostege</taxon>
    </lineage>
</organism>
<sequence>MFKLILSCIAVAVCMKSVNSLTPDQKAAVQAKLLTSGLHCIQDHPLNLDEIKMLRDKKLPEGENAKCFTACMFKQIGIMDDMGKLNAANAVKSAEEVFKSSDKHLEKSKQIIQECISVNDAPTSDGAKGCDRAKLAFSCLIEGADKHGLHITF</sequence>
<dbReference type="InterPro" id="IPR006170">
    <property type="entry name" value="PBP/GOBP"/>
</dbReference>
<protein>
    <submittedName>
        <fullName evidence="3">Uncharacterized protein</fullName>
    </submittedName>
</protein>
<keyword evidence="1 2" id="KW-0732">Signal</keyword>
<dbReference type="PANTHER" id="PTHR11857">
    <property type="entry name" value="ODORANT BINDING PROTEIN-RELATED"/>
    <property type="match status" value="1"/>
</dbReference>
<evidence type="ECO:0000256" key="2">
    <source>
        <dbReference type="SAM" id="SignalP"/>
    </source>
</evidence>
<keyword evidence="4" id="KW-1185">Reference proteome</keyword>
<dbReference type="SMART" id="SM00708">
    <property type="entry name" value="PhBP"/>
    <property type="match status" value="1"/>
</dbReference>
<dbReference type="SUPFAM" id="SSF47565">
    <property type="entry name" value="Insect pheromone/odorant-binding proteins"/>
    <property type="match status" value="1"/>
</dbReference>